<dbReference type="STRING" id="400727.A0A2T7PSF4"/>
<dbReference type="Pfam" id="PF10127">
    <property type="entry name" value="RlaP"/>
    <property type="match status" value="1"/>
</dbReference>
<dbReference type="Proteomes" id="UP000245119">
    <property type="component" value="Linkage Group LG2"/>
</dbReference>
<dbReference type="PANTHER" id="PTHR34817:SF1">
    <property type="entry name" value="NUCLEOTIDYLTRANSFERASE"/>
    <property type="match status" value="1"/>
</dbReference>
<organism evidence="1 2">
    <name type="scientific">Pomacea canaliculata</name>
    <name type="common">Golden apple snail</name>
    <dbReference type="NCBI Taxonomy" id="400727"/>
    <lineage>
        <taxon>Eukaryota</taxon>
        <taxon>Metazoa</taxon>
        <taxon>Spiralia</taxon>
        <taxon>Lophotrochozoa</taxon>
        <taxon>Mollusca</taxon>
        <taxon>Gastropoda</taxon>
        <taxon>Caenogastropoda</taxon>
        <taxon>Architaenioglossa</taxon>
        <taxon>Ampullarioidea</taxon>
        <taxon>Ampullariidae</taxon>
        <taxon>Pomacea</taxon>
    </lineage>
</organism>
<dbReference type="InterPro" id="IPR018775">
    <property type="entry name" value="RlaP"/>
</dbReference>
<evidence type="ECO:0000313" key="2">
    <source>
        <dbReference type="Proteomes" id="UP000245119"/>
    </source>
</evidence>
<reference evidence="1 2" key="1">
    <citation type="submission" date="2018-04" db="EMBL/GenBank/DDBJ databases">
        <title>The genome of golden apple snail Pomacea canaliculata provides insight into stress tolerance and invasive adaptation.</title>
        <authorList>
            <person name="Liu C."/>
            <person name="Liu B."/>
            <person name="Ren Y."/>
            <person name="Zhang Y."/>
            <person name="Wang H."/>
            <person name="Li S."/>
            <person name="Jiang F."/>
            <person name="Yin L."/>
            <person name="Zhang G."/>
            <person name="Qian W."/>
            <person name="Fan W."/>
        </authorList>
    </citation>
    <scope>NUCLEOTIDE SEQUENCE [LARGE SCALE GENOMIC DNA]</scope>
    <source>
        <strain evidence="1">SZHN2017</strain>
        <tissue evidence="1">Muscle</tissue>
    </source>
</reference>
<evidence type="ECO:0000313" key="1">
    <source>
        <dbReference type="EMBL" id="PVD36348.1"/>
    </source>
</evidence>
<comment type="caution">
    <text evidence="1">The sequence shown here is derived from an EMBL/GenBank/DDBJ whole genome shotgun (WGS) entry which is preliminary data.</text>
</comment>
<dbReference type="PANTHER" id="PTHR34817">
    <property type="entry name" value="NUCLEOTIDYLTRANSFERASE"/>
    <property type="match status" value="1"/>
</dbReference>
<name>A0A2T7PSF4_POMCA</name>
<dbReference type="EMBL" id="PZQS01000002">
    <property type="protein sequence ID" value="PVD36348.1"/>
    <property type="molecule type" value="Genomic_DNA"/>
</dbReference>
<accession>A0A2T7PSF4</accession>
<protein>
    <submittedName>
        <fullName evidence="1">Uncharacterized protein</fullName>
    </submittedName>
</protein>
<gene>
    <name evidence="1" type="ORF">C0Q70_03327</name>
</gene>
<proteinExistence type="predicted"/>
<dbReference type="OrthoDB" id="6142798at2759"/>
<sequence length="521" mass="59293">MVFVRPLIKQETSSHYLEGSSESYVPLQVEARPLVDLKQLVLMHVPTSVSDVSRQKFTDLISEMLSGRCKKILAGILLTCPWWESTQKERGEQAKYNILLVVVITDDHQFFSPANPQIQEAGCVVDLGWLSVMELSHFGHVLAKGRTRSVEALYCPDEAVVYRTRPFLEACCGQAMGSIAKKRKNGGMKLCEKSTQAEICEAFRLLHHAHNHLLGQPPATSKLQSSVLPQCAAEALHKLQALYHDPDVSKQDIFDCMMSWHDELRNSIKKYQFHPQQDVEAVVGNWMKQSRLQGRLLMPEICPENDLSHLYQLMQDIGGPVVKMKPEQILLVARAGSFMYGLSTPESDADYIIVYKEPTEYLLSACKRGAECMESRGPDKKVEYGAYEARSFCEMLLKGSVIILEVVYLDDHDFVSPLWKILTQNKGRFVTELGIQQYLGLIKNNFHMIHSGRHKDTGRERKLFYQIFHKTDSVRYMMRGHPPPVRCSGAVRDFIMKVRVGEMKMTITNVNPYITYFKGQA</sequence>
<keyword evidence="2" id="KW-1185">Reference proteome</keyword>
<dbReference type="AlphaFoldDB" id="A0A2T7PSF4"/>